<gene>
    <name evidence="1" type="ORF">SAMN05216216_104107</name>
</gene>
<reference evidence="2" key="1">
    <citation type="submission" date="2016-10" db="EMBL/GenBank/DDBJ databases">
        <authorList>
            <person name="Varghese N."/>
            <person name="Submissions S."/>
        </authorList>
    </citation>
    <scope>NUCLEOTIDE SEQUENCE [LARGE SCALE GENOMIC DNA]</scope>
    <source>
        <strain evidence="2">CGMCC 1.8895</strain>
    </source>
</reference>
<organism evidence="1 2">
    <name type="scientific">Lacicoccus qingdaonensis</name>
    <dbReference type="NCBI Taxonomy" id="576118"/>
    <lineage>
        <taxon>Bacteria</taxon>
        <taxon>Bacillati</taxon>
        <taxon>Bacillota</taxon>
        <taxon>Bacilli</taxon>
        <taxon>Bacillales</taxon>
        <taxon>Salinicoccaceae</taxon>
        <taxon>Lacicoccus</taxon>
    </lineage>
</organism>
<evidence type="ECO:0000313" key="2">
    <source>
        <dbReference type="Proteomes" id="UP000199008"/>
    </source>
</evidence>
<sequence>MLGLLIYKVIFFMKALIQQIEKDLNNNNLKLHNEPFFTFFSDEENIIRDAHICHAVLFFNKALQILDEEPYDADREEHVLTGDYFFSQFYKILALHNEYKVINDVSSISKEITSNKSAYATSDKNPPHAELKSLLFAPLIYLVDNGYAHNNLLQLINQYIDSINIENLPYISKSTGDNNG</sequence>
<evidence type="ECO:0000313" key="1">
    <source>
        <dbReference type="EMBL" id="SDK52398.1"/>
    </source>
</evidence>
<proteinExistence type="predicted"/>
<protein>
    <submittedName>
        <fullName evidence="1">Uncharacterized protein</fullName>
    </submittedName>
</protein>
<keyword evidence="2" id="KW-1185">Reference proteome</keyword>
<dbReference type="STRING" id="576118.SAMN05216216_104107"/>
<name>A0A1G9CL89_9BACL</name>
<dbReference type="EMBL" id="FNFY01000004">
    <property type="protein sequence ID" value="SDK52398.1"/>
    <property type="molecule type" value="Genomic_DNA"/>
</dbReference>
<accession>A0A1G9CL89</accession>
<dbReference type="Proteomes" id="UP000199008">
    <property type="component" value="Unassembled WGS sequence"/>
</dbReference>
<dbReference type="Gene3D" id="1.20.120.1450">
    <property type="match status" value="1"/>
</dbReference>
<dbReference type="AlphaFoldDB" id="A0A1G9CL89"/>